<proteinExistence type="predicted"/>
<name>A0A7L6APJ7_9GAMM</name>
<reference evidence="1" key="1">
    <citation type="submission" date="2020-06" db="EMBL/GenBank/DDBJ databases">
        <title>Analysis procedures for assessing recovery of high quality, complete, closed genomes from Nanopore long read metagenome sequencing.</title>
        <authorList>
            <person name="Bessarab I."/>
            <person name="Arumugam K."/>
            <person name="Haryono M."/>
            <person name="Liu X."/>
            <person name="Roy S."/>
            <person name="Zuniga-Montanez R.E."/>
            <person name="Qiu G."/>
            <person name="Drautz-Moses D.I."/>
            <person name="Law Y.Y."/>
            <person name="Wuertz S."/>
            <person name="Lauro F.M."/>
            <person name="Huson D.H."/>
            <person name="Williams R.B."/>
        </authorList>
    </citation>
    <scope>NUCLEOTIDE SEQUENCE [LARGE SCALE GENOMIC DNA]</scope>
    <source>
        <strain evidence="1">SSD2</strain>
    </source>
</reference>
<gene>
    <name evidence="1" type="ORF">HZT40_04440</name>
</gene>
<dbReference type="EMBL" id="CP059265">
    <property type="protein sequence ID" value="QLQ30982.1"/>
    <property type="molecule type" value="Genomic_DNA"/>
</dbReference>
<evidence type="ECO:0000313" key="2">
    <source>
        <dbReference type="Proteomes" id="UP000510621"/>
    </source>
</evidence>
<dbReference type="Proteomes" id="UP000510621">
    <property type="component" value="Chromosome"/>
</dbReference>
<keyword evidence="2" id="KW-1185">Reference proteome</keyword>
<dbReference type="KEGG" id="this:HZT40_04440"/>
<sequence>MAAMRPVKWQLYRIDKNGQSKLVEAFKRHSASLELEPGIYRAEAMLDNVNRSRTFDVRTVGDSNVIIAMD</sequence>
<accession>A0A7L6APJ7</accession>
<protein>
    <submittedName>
        <fullName evidence="1">Uncharacterized protein</fullName>
    </submittedName>
</protein>
<evidence type="ECO:0000313" key="1">
    <source>
        <dbReference type="EMBL" id="QLQ30982.1"/>
    </source>
</evidence>
<organism evidence="1 2">
    <name type="scientific">Candidatus Thiothrix singaporensis</name>
    <dbReference type="NCBI Taxonomy" id="2799669"/>
    <lineage>
        <taxon>Bacteria</taxon>
        <taxon>Pseudomonadati</taxon>
        <taxon>Pseudomonadota</taxon>
        <taxon>Gammaproteobacteria</taxon>
        <taxon>Thiotrichales</taxon>
        <taxon>Thiotrichaceae</taxon>
        <taxon>Thiothrix</taxon>
    </lineage>
</organism>
<dbReference type="AlphaFoldDB" id="A0A7L6APJ7"/>